<evidence type="ECO:0000313" key="6">
    <source>
        <dbReference type="Proteomes" id="UP001207440"/>
    </source>
</evidence>
<evidence type="ECO:0000256" key="1">
    <source>
        <dbReference type="PIRSR" id="PIRSR601310-1"/>
    </source>
</evidence>
<dbReference type="PRINTS" id="PR00332">
    <property type="entry name" value="HISTRIAD"/>
</dbReference>
<proteinExistence type="predicted"/>
<feature type="active site" description="Tele-AMP-histidine intermediate" evidence="1">
    <location>
        <position position="93"/>
    </location>
</feature>
<dbReference type="Gene3D" id="3.30.428.10">
    <property type="entry name" value="HIT-like"/>
    <property type="match status" value="1"/>
</dbReference>
<dbReference type="PANTHER" id="PTHR46648:SF1">
    <property type="entry name" value="ADENOSINE 5'-MONOPHOSPHORAMIDASE HNT1"/>
    <property type="match status" value="1"/>
</dbReference>
<dbReference type="GO" id="GO:0009117">
    <property type="term" value="P:nucleotide metabolic process"/>
    <property type="evidence" value="ECO:0007669"/>
    <property type="project" value="TreeGrafter"/>
</dbReference>
<reference evidence="5" key="1">
    <citation type="submission" date="2022-10" db="EMBL/GenBank/DDBJ databases">
        <title>Sifting through the core-genome to identify putative cross-protective antigens against Riemerella anatipestifer.</title>
        <authorList>
            <person name="Zheng X."/>
            <person name="Zhang W."/>
        </authorList>
    </citation>
    <scope>NUCLEOTIDE SEQUENCE</scope>
    <source>
        <strain evidence="5">ZWRA178</strain>
    </source>
</reference>
<dbReference type="Proteomes" id="UP001207440">
    <property type="component" value="Unassembled WGS sequence"/>
</dbReference>
<name>A0AAP3AQL3_RIEAN</name>
<evidence type="ECO:0000256" key="3">
    <source>
        <dbReference type="PROSITE-ProRule" id="PRU00464"/>
    </source>
</evidence>
<evidence type="ECO:0000256" key="2">
    <source>
        <dbReference type="PIRSR" id="PIRSR601310-3"/>
    </source>
</evidence>
<dbReference type="Pfam" id="PF01230">
    <property type="entry name" value="HIT"/>
    <property type="match status" value="1"/>
</dbReference>
<accession>A0AAP3AQL3</accession>
<comment type="caution">
    <text evidence="5">The sequence shown here is derived from an EMBL/GenBank/DDBJ whole genome shotgun (WGS) entry which is preliminary data.</text>
</comment>
<dbReference type="InterPro" id="IPR001310">
    <property type="entry name" value="Histidine_triad_HIT"/>
</dbReference>
<evidence type="ECO:0000313" key="5">
    <source>
        <dbReference type="EMBL" id="MCW0524568.1"/>
    </source>
</evidence>
<organism evidence="5 6">
    <name type="scientific">Riemerella anatipestifer</name>
    <name type="common">Moraxella anatipestifer</name>
    <dbReference type="NCBI Taxonomy" id="34085"/>
    <lineage>
        <taxon>Bacteria</taxon>
        <taxon>Pseudomonadati</taxon>
        <taxon>Bacteroidota</taxon>
        <taxon>Flavobacteriia</taxon>
        <taxon>Flavobacteriales</taxon>
        <taxon>Weeksellaceae</taxon>
        <taxon>Riemerella</taxon>
    </lineage>
</organism>
<sequence>MASIFTKIINGEIPAYKIAEDENHLAFLDVMPLAEGHTLVIPKKEVDLIFDLDTEEFKNLWAFAQQVAKKIEKNIPCERVSIAVIGLEVPHAHIHLVPINKIEDLNFKKERVKSSAEDFKEIQQKILK</sequence>
<dbReference type="InterPro" id="IPR036265">
    <property type="entry name" value="HIT-like_sf"/>
</dbReference>
<dbReference type="PROSITE" id="PS51084">
    <property type="entry name" value="HIT_2"/>
    <property type="match status" value="1"/>
</dbReference>
<dbReference type="GO" id="GO:0003824">
    <property type="term" value="F:catalytic activity"/>
    <property type="evidence" value="ECO:0007669"/>
    <property type="project" value="InterPro"/>
</dbReference>
<dbReference type="EMBL" id="JAOZYT010000075">
    <property type="protein sequence ID" value="MCW0524568.1"/>
    <property type="molecule type" value="Genomic_DNA"/>
</dbReference>
<evidence type="ECO:0000259" key="4">
    <source>
        <dbReference type="PROSITE" id="PS51084"/>
    </source>
</evidence>
<dbReference type="SUPFAM" id="SSF54197">
    <property type="entry name" value="HIT-like"/>
    <property type="match status" value="1"/>
</dbReference>
<gene>
    <name evidence="5" type="ORF">OKE68_09605</name>
</gene>
<dbReference type="PANTHER" id="PTHR46648">
    <property type="entry name" value="HIT FAMILY PROTEIN 1"/>
    <property type="match status" value="1"/>
</dbReference>
<dbReference type="AlphaFoldDB" id="A0AAP3AQL3"/>
<dbReference type="RefSeq" id="WP_064971057.1">
    <property type="nucleotide sequence ID" value="NZ_CP029760.1"/>
</dbReference>
<feature type="short sequence motif" description="Histidine triad motif" evidence="2 3">
    <location>
        <begin position="91"/>
        <end position="95"/>
    </location>
</feature>
<protein>
    <submittedName>
        <fullName evidence="5">HIT family protein</fullName>
    </submittedName>
</protein>
<dbReference type="InterPro" id="IPR011146">
    <property type="entry name" value="HIT-like"/>
</dbReference>
<feature type="domain" description="HIT" evidence="4">
    <location>
        <begin position="4"/>
        <end position="107"/>
    </location>
</feature>